<sequence>MTYGYAINGFNKVGQAIGVFYPSLSVAVLAFFQLFNGHLVVSTYLATALTVFLGLLISHYSIRRLHRSNLNALLFGSLYIGSTMFMQVCFVWFDMGWLWAFILIPLVYSGFIQIFYYDHSSGVDFTLGIVALLLSHIISFLLVMLSFVFAVLIISMFQRTFWPHFRKLLISGILGMGCTAFFWVKFVQVYFSNNINGVVKLDSSLYALKPSNVVIDSLNNTSITSNVGLIILIVGLCLLASKGGLAKLDNYVLYGALICAFLSSSLFPWIHVQKYLGGVIQYPVRLLSLAMVGFAFVAADYINSYLVKVGGIHRAIIIVGFGFVVLMMVTSSSTELANYLNTKNQLRTPSQNVLATSWNKFDAHAAKYIFNEKFAMAGEYDYWPKQSMKFSNDIVDHIGKINGHKQRMEPRSITDGIRYKVALRKGDVIDLPFLNYGDGFKISDGFKITKSDRGTVQTRATKSVRSIIVRRRNGILDYCTLLVSIASWVLLAIILAFSRRFRLVRMNGTFHL</sequence>
<feature type="transmembrane region" description="Helical" evidence="1">
    <location>
        <begin position="72"/>
        <end position="93"/>
    </location>
</feature>
<keyword evidence="1" id="KW-0812">Transmembrane</keyword>
<feature type="transmembrane region" description="Helical" evidence="1">
    <location>
        <begin position="41"/>
        <end position="60"/>
    </location>
</feature>
<organism evidence="2 3">
    <name type="scientific">Lacticaseibacillus thailandensis DSM 22698 = JCM 13996</name>
    <dbReference type="NCBI Taxonomy" id="1423810"/>
    <lineage>
        <taxon>Bacteria</taxon>
        <taxon>Bacillati</taxon>
        <taxon>Bacillota</taxon>
        <taxon>Bacilli</taxon>
        <taxon>Lactobacillales</taxon>
        <taxon>Lactobacillaceae</taxon>
        <taxon>Lacticaseibacillus</taxon>
    </lineage>
</organism>
<gene>
    <name evidence="2" type="ORF">FD19_GL000128</name>
</gene>
<dbReference type="RefSeq" id="WP_056968886.1">
    <property type="nucleotide sequence ID" value="NZ_AYZK01000001.1"/>
</dbReference>
<keyword evidence="1" id="KW-0472">Membrane</keyword>
<feature type="transmembrane region" description="Helical" evidence="1">
    <location>
        <begin position="169"/>
        <end position="191"/>
    </location>
</feature>
<feature type="transmembrane region" description="Helical" evidence="1">
    <location>
        <begin position="475"/>
        <end position="497"/>
    </location>
</feature>
<evidence type="ECO:0000313" key="2">
    <source>
        <dbReference type="EMBL" id="KRM87851.1"/>
    </source>
</evidence>
<feature type="transmembrane region" description="Helical" evidence="1">
    <location>
        <begin position="282"/>
        <end position="299"/>
    </location>
</feature>
<dbReference type="AlphaFoldDB" id="A0A0R2CHG4"/>
<proteinExistence type="predicted"/>
<dbReference type="EMBL" id="AYZK01000001">
    <property type="protein sequence ID" value="KRM87851.1"/>
    <property type="molecule type" value="Genomic_DNA"/>
</dbReference>
<feature type="transmembrane region" description="Helical" evidence="1">
    <location>
        <begin position="16"/>
        <end position="35"/>
    </location>
</feature>
<keyword evidence="1" id="KW-1133">Transmembrane helix</keyword>
<dbReference type="PATRIC" id="fig|1423810.4.peg.131"/>
<accession>A0A0R2CHG4</accession>
<dbReference type="STRING" id="1423810.FD19_GL000128"/>
<name>A0A0R2CHG4_9LACO</name>
<evidence type="ECO:0000256" key="1">
    <source>
        <dbReference type="SAM" id="Phobius"/>
    </source>
</evidence>
<feature type="transmembrane region" description="Helical" evidence="1">
    <location>
        <begin position="99"/>
        <end position="117"/>
    </location>
</feature>
<feature type="transmembrane region" description="Helical" evidence="1">
    <location>
        <begin position="227"/>
        <end position="245"/>
    </location>
</feature>
<comment type="caution">
    <text evidence="2">The sequence shown here is derived from an EMBL/GenBank/DDBJ whole genome shotgun (WGS) entry which is preliminary data.</text>
</comment>
<protein>
    <submittedName>
        <fullName evidence="2">Uncharacterized protein</fullName>
    </submittedName>
</protein>
<evidence type="ECO:0000313" key="3">
    <source>
        <dbReference type="Proteomes" id="UP000051789"/>
    </source>
</evidence>
<feature type="transmembrane region" description="Helical" evidence="1">
    <location>
        <begin position="311"/>
        <end position="329"/>
    </location>
</feature>
<dbReference type="Proteomes" id="UP000051789">
    <property type="component" value="Unassembled WGS sequence"/>
</dbReference>
<reference evidence="2 3" key="1">
    <citation type="journal article" date="2015" name="Genome Announc.">
        <title>Expanding the biotechnology potential of lactobacilli through comparative genomics of 213 strains and associated genera.</title>
        <authorList>
            <person name="Sun Z."/>
            <person name="Harris H.M."/>
            <person name="McCann A."/>
            <person name="Guo C."/>
            <person name="Argimon S."/>
            <person name="Zhang W."/>
            <person name="Yang X."/>
            <person name="Jeffery I.B."/>
            <person name="Cooney J.C."/>
            <person name="Kagawa T.F."/>
            <person name="Liu W."/>
            <person name="Song Y."/>
            <person name="Salvetti E."/>
            <person name="Wrobel A."/>
            <person name="Rasinkangas P."/>
            <person name="Parkhill J."/>
            <person name="Rea M.C."/>
            <person name="O'Sullivan O."/>
            <person name="Ritari J."/>
            <person name="Douillard F.P."/>
            <person name="Paul Ross R."/>
            <person name="Yang R."/>
            <person name="Briner A.E."/>
            <person name="Felis G.E."/>
            <person name="de Vos W.M."/>
            <person name="Barrangou R."/>
            <person name="Klaenhammer T.R."/>
            <person name="Caufield P.W."/>
            <person name="Cui Y."/>
            <person name="Zhang H."/>
            <person name="O'Toole P.W."/>
        </authorList>
    </citation>
    <scope>NUCLEOTIDE SEQUENCE [LARGE SCALE GENOMIC DNA]</scope>
    <source>
        <strain evidence="2 3">DSM 22698</strain>
    </source>
</reference>
<feature type="transmembrane region" description="Helical" evidence="1">
    <location>
        <begin position="251"/>
        <end position="270"/>
    </location>
</feature>
<keyword evidence="3" id="KW-1185">Reference proteome</keyword>
<feature type="transmembrane region" description="Helical" evidence="1">
    <location>
        <begin position="129"/>
        <end position="157"/>
    </location>
</feature>